<dbReference type="EMBL" id="KQ947421">
    <property type="protein sequence ID" value="KUJ14064.1"/>
    <property type="molecule type" value="Genomic_DNA"/>
</dbReference>
<proteinExistence type="predicted"/>
<gene>
    <name evidence="2" type="ORF">LY89DRAFT_784862</name>
</gene>
<accession>A0A194X239</accession>
<dbReference type="InterPro" id="IPR036047">
    <property type="entry name" value="F-box-like_dom_sf"/>
</dbReference>
<dbReference type="SUPFAM" id="SSF81383">
    <property type="entry name" value="F-box domain"/>
    <property type="match status" value="1"/>
</dbReference>
<name>A0A194X239_MOLSC</name>
<dbReference type="Proteomes" id="UP000070700">
    <property type="component" value="Unassembled WGS sequence"/>
</dbReference>
<dbReference type="PROSITE" id="PS50181">
    <property type="entry name" value="FBOX"/>
    <property type="match status" value="1"/>
</dbReference>
<dbReference type="InterPro" id="IPR056021">
    <property type="entry name" value="DUF7600"/>
</dbReference>
<evidence type="ECO:0000259" key="1">
    <source>
        <dbReference type="PROSITE" id="PS50181"/>
    </source>
</evidence>
<feature type="domain" description="F-box" evidence="1">
    <location>
        <begin position="202"/>
        <end position="248"/>
    </location>
</feature>
<dbReference type="GeneID" id="28832554"/>
<organism evidence="2 3">
    <name type="scientific">Mollisia scopiformis</name>
    <name type="common">Conifer needle endophyte fungus</name>
    <name type="synonym">Phialocephala scopiformis</name>
    <dbReference type="NCBI Taxonomy" id="149040"/>
    <lineage>
        <taxon>Eukaryota</taxon>
        <taxon>Fungi</taxon>
        <taxon>Dikarya</taxon>
        <taxon>Ascomycota</taxon>
        <taxon>Pezizomycotina</taxon>
        <taxon>Leotiomycetes</taxon>
        <taxon>Helotiales</taxon>
        <taxon>Mollisiaceae</taxon>
        <taxon>Mollisia</taxon>
    </lineage>
</organism>
<dbReference type="RefSeq" id="XP_018068419.1">
    <property type="nucleotide sequence ID" value="XM_018222828.1"/>
</dbReference>
<dbReference type="OrthoDB" id="5273847at2759"/>
<dbReference type="InParanoid" id="A0A194X239"/>
<keyword evidence="3" id="KW-1185">Reference proteome</keyword>
<sequence length="681" mass="78517">MSPCIFSCVLCGYVICDYENPTSWLKQFRILYSSRERIAITGVGLYNDPDGGDWIAPLNFAARWDDAGYNSPTHDQIGVIRQHPVNDRYGFPFHEACWSLLEKAHSPESIPCKALFEVCRSLPFPSEGTGLSWGHDFEGLVLVDNQDRYSWEDRFVDRSGDWALFLGARNDPYHVPEIQQLPDEYFQAPPAISSFRPVTTVVDCFAALPEEIRIAIASNLPTVDALNTRRASRSFLSIFYNQQFWASRFRANADRSWLFESQEWGNAHEWRWLYRLTNKSHRTRGMQNRERVWKLIQRVRGTLPLRWIEPSVLPSPSPIPASLRWLEATGDLRLEERTRPYHGFNEGCRLFYEQQTSIPTLLSQIAFSVIRLGDAEYITGMRLIPSQGEVIQLGYRTEGRERFLDIKFLAGFNFGRKIKRHTRYPMHCRRQANVTMVWMSVWGSENEASRGFWPYNSYQSWVRQCVLLATEKAIEESKSLRDSAFWYPEIPGIGLYLNDNCFVARDSSTARYQPLCWTMFGGLGGIYLRHLTGISVTCLGTLRGIEFHYNTEDVPIECRKLGRYRSSKYAKVIHFSIDGPAGEVIDAIEVYLRYFVGENVLWFYKHGALESFKISTNRGRSCHFRQEESAMTDNFVEKPIMIAPGTTINWFYWSQHENSLTAVGAILEVIGEEHRGASLAK</sequence>
<protein>
    <submittedName>
        <fullName evidence="2">F-box domain-containing protein</fullName>
    </submittedName>
</protein>
<dbReference type="Pfam" id="PF24539">
    <property type="entry name" value="DUF7600"/>
    <property type="match status" value="1"/>
</dbReference>
<reference evidence="2 3" key="1">
    <citation type="submission" date="2015-10" db="EMBL/GenBank/DDBJ databases">
        <title>Full genome of DAOMC 229536 Phialocephala scopiformis, a fungal endophyte of spruce producing the potent anti-insectan compound rugulosin.</title>
        <authorList>
            <consortium name="DOE Joint Genome Institute"/>
            <person name="Walker A.K."/>
            <person name="Frasz S.L."/>
            <person name="Seifert K.A."/>
            <person name="Miller J.D."/>
            <person name="Mondo S.J."/>
            <person name="Labutti K."/>
            <person name="Lipzen A."/>
            <person name="Dockter R."/>
            <person name="Kennedy M."/>
            <person name="Grigoriev I.V."/>
            <person name="Spatafora J.W."/>
        </authorList>
    </citation>
    <scope>NUCLEOTIDE SEQUENCE [LARGE SCALE GENOMIC DNA]</scope>
    <source>
        <strain evidence="2 3">CBS 120377</strain>
    </source>
</reference>
<evidence type="ECO:0000313" key="3">
    <source>
        <dbReference type="Proteomes" id="UP000070700"/>
    </source>
</evidence>
<dbReference type="KEGG" id="psco:LY89DRAFT_784862"/>
<dbReference type="Pfam" id="PF00646">
    <property type="entry name" value="F-box"/>
    <property type="match status" value="1"/>
</dbReference>
<evidence type="ECO:0000313" key="2">
    <source>
        <dbReference type="EMBL" id="KUJ14064.1"/>
    </source>
</evidence>
<dbReference type="InterPro" id="IPR001810">
    <property type="entry name" value="F-box_dom"/>
</dbReference>
<dbReference type="AlphaFoldDB" id="A0A194X239"/>